<organism evidence="12 13">
    <name type="scientific">Acetilactobacillus jinshanensis</name>
    <dbReference type="NCBI Taxonomy" id="1720083"/>
    <lineage>
        <taxon>Bacteria</taxon>
        <taxon>Bacillati</taxon>
        <taxon>Bacillota</taxon>
        <taxon>Bacilli</taxon>
        <taxon>Lactobacillales</taxon>
        <taxon>Lactobacillaceae</taxon>
        <taxon>Acetilactobacillus</taxon>
    </lineage>
</organism>
<keyword evidence="5 9" id="KW-0276">Fatty acid metabolism</keyword>
<keyword evidence="6 9" id="KW-0443">Lipid metabolism</keyword>
<dbReference type="InterPro" id="IPR016039">
    <property type="entry name" value="Thiolase-like"/>
</dbReference>
<feature type="active site" evidence="9">
    <location>
        <position position="280"/>
    </location>
</feature>
<comment type="pathway">
    <text evidence="9">Lipid metabolism; fatty acid biosynthesis.</text>
</comment>
<keyword evidence="2 9" id="KW-0963">Cytoplasm</keyword>
<name>A0A4P6ZJI9_9LACO</name>
<dbReference type="SUPFAM" id="SSF53901">
    <property type="entry name" value="Thiolase-like"/>
    <property type="match status" value="1"/>
</dbReference>
<evidence type="ECO:0000256" key="4">
    <source>
        <dbReference type="ARBA" id="ARBA00022679"/>
    </source>
</evidence>
<keyword evidence="8 9" id="KW-0012">Acyltransferase</keyword>
<keyword evidence="7 9" id="KW-0275">Fatty acid biosynthesis</keyword>
<dbReference type="GO" id="GO:0044550">
    <property type="term" value="P:secondary metabolite biosynthetic process"/>
    <property type="evidence" value="ECO:0007669"/>
    <property type="project" value="TreeGrafter"/>
</dbReference>
<feature type="domain" description="Beta-ketoacyl-[acyl-carrier-protein] synthase III C-terminal" evidence="10">
    <location>
        <begin position="234"/>
        <end position="322"/>
    </location>
</feature>
<evidence type="ECO:0000256" key="1">
    <source>
        <dbReference type="ARBA" id="ARBA00008642"/>
    </source>
</evidence>
<dbReference type="RefSeq" id="WP_133441238.1">
    <property type="nucleotide sequence ID" value="NZ_CP034726.1"/>
</dbReference>
<keyword evidence="13" id="KW-1185">Reference proteome</keyword>
<evidence type="ECO:0000256" key="2">
    <source>
        <dbReference type="ARBA" id="ARBA00022490"/>
    </source>
</evidence>
<dbReference type="Gene3D" id="3.40.47.10">
    <property type="match status" value="1"/>
</dbReference>
<protein>
    <recommendedName>
        <fullName evidence="9">Beta-ketoacyl-[acyl-carrier-protein] synthase III</fullName>
        <shortName evidence="9">Beta-ketoacyl-ACP synthase III</shortName>
        <shortName evidence="9">KAS III</shortName>
        <ecNumber evidence="9">2.3.1.180</ecNumber>
    </recommendedName>
    <alternativeName>
        <fullName evidence="9">3-oxoacyl-[acyl-carrier-protein] synthase 3</fullName>
    </alternativeName>
    <alternativeName>
        <fullName evidence="9">3-oxoacyl-[acyl-carrier-protein] synthase III</fullName>
    </alternativeName>
</protein>
<dbReference type="GO" id="GO:0005737">
    <property type="term" value="C:cytoplasm"/>
    <property type="evidence" value="ECO:0007669"/>
    <property type="project" value="UniProtKB-SubCell"/>
</dbReference>
<dbReference type="EC" id="2.3.1.180" evidence="9"/>
<gene>
    <name evidence="9" type="primary">fabH</name>
    <name evidence="12" type="ORF">ELX58_00505</name>
</gene>
<dbReference type="NCBIfam" id="TIGR00747">
    <property type="entry name" value="fabH"/>
    <property type="match status" value="1"/>
</dbReference>
<evidence type="ECO:0000256" key="6">
    <source>
        <dbReference type="ARBA" id="ARBA00023098"/>
    </source>
</evidence>
<comment type="domain">
    <text evidence="9">The last Arg residue of the ACP-binding site is essential for the weak association between ACP/AcpP and FabH.</text>
</comment>
<comment type="function">
    <text evidence="9">Catalyzes the condensation reaction of fatty acid synthesis by the addition to an acyl acceptor of two carbons from malonyl-ACP. Catalyzes the first condensation reaction which initiates fatty acid synthesis and may therefore play a role in governing the total rate of fatty acid production. Possesses both acetoacetyl-ACP synthase and acetyl transacylase activities. Its substrate specificity determines the biosynthesis of branched-chain and/or straight-chain of fatty acids.</text>
</comment>
<dbReference type="PANTHER" id="PTHR34069:SF2">
    <property type="entry name" value="BETA-KETOACYL-[ACYL-CARRIER-PROTEIN] SYNTHASE III"/>
    <property type="match status" value="1"/>
</dbReference>
<dbReference type="AlphaFoldDB" id="A0A4P6ZJI9"/>
<dbReference type="InterPro" id="IPR013747">
    <property type="entry name" value="ACP_syn_III_C"/>
</dbReference>
<feature type="region of interest" description="ACP-binding" evidence="9">
    <location>
        <begin position="251"/>
        <end position="255"/>
    </location>
</feature>
<evidence type="ECO:0000313" key="13">
    <source>
        <dbReference type="Proteomes" id="UP000294321"/>
    </source>
</evidence>
<reference evidence="13" key="1">
    <citation type="submission" date="2018-12" db="EMBL/GenBank/DDBJ databases">
        <title>A new species of lactobacillus.</title>
        <authorList>
            <person name="Jian Y."/>
            <person name="Xin L."/>
            <person name="Hong Z.J."/>
            <person name="Ming L.Z."/>
            <person name="Hong X.Z."/>
        </authorList>
    </citation>
    <scope>NUCLEOTIDE SEQUENCE [LARGE SCALE GENOMIC DNA]</scope>
    <source>
        <strain evidence="13">HSLZ-75</strain>
    </source>
</reference>
<dbReference type="UniPathway" id="UPA00094"/>
<dbReference type="KEGG" id="lji:ELX58_00505"/>
<evidence type="ECO:0000256" key="3">
    <source>
        <dbReference type="ARBA" id="ARBA00022516"/>
    </source>
</evidence>
<dbReference type="EMBL" id="CP034726">
    <property type="protein sequence ID" value="QBP17693.1"/>
    <property type="molecule type" value="Genomic_DNA"/>
</dbReference>
<keyword evidence="9" id="KW-0511">Multifunctional enzyme</keyword>
<dbReference type="Proteomes" id="UP000294321">
    <property type="component" value="Chromosome"/>
</dbReference>
<dbReference type="OrthoDB" id="9815506at2"/>
<evidence type="ECO:0000313" key="12">
    <source>
        <dbReference type="EMBL" id="QBP17693.1"/>
    </source>
</evidence>
<feature type="active site" evidence="9">
    <location>
        <position position="250"/>
    </location>
</feature>
<proteinExistence type="inferred from homology"/>
<dbReference type="GO" id="GO:0004315">
    <property type="term" value="F:3-oxoacyl-[acyl-carrier-protein] synthase activity"/>
    <property type="evidence" value="ECO:0007669"/>
    <property type="project" value="InterPro"/>
</dbReference>
<comment type="subcellular location">
    <subcellularLocation>
        <location evidence="9">Cytoplasm</location>
    </subcellularLocation>
</comment>
<keyword evidence="3 9" id="KW-0444">Lipid biosynthesis</keyword>
<accession>A0A4P6ZJI9</accession>
<dbReference type="HAMAP" id="MF_01815">
    <property type="entry name" value="FabH"/>
    <property type="match status" value="1"/>
</dbReference>
<dbReference type="InterPro" id="IPR004655">
    <property type="entry name" value="FabH"/>
</dbReference>
<evidence type="ECO:0000256" key="7">
    <source>
        <dbReference type="ARBA" id="ARBA00023160"/>
    </source>
</evidence>
<dbReference type="InterPro" id="IPR013751">
    <property type="entry name" value="ACP_syn_III_N"/>
</dbReference>
<evidence type="ECO:0000256" key="8">
    <source>
        <dbReference type="ARBA" id="ARBA00023315"/>
    </source>
</evidence>
<comment type="subunit">
    <text evidence="9">Homodimer.</text>
</comment>
<dbReference type="CDD" id="cd00830">
    <property type="entry name" value="KAS_III"/>
    <property type="match status" value="1"/>
</dbReference>
<dbReference type="NCBIfam" id="NF006829">
    <property type="entry name" value="PRK09352.1"/>
    <property type="match status" value="1"/>
</dbReference>
<evidence type="ECO:0000259" key="10">
    <source>
        <dbReference type="Pfam" id="PF08541"/>
    </source>
</evidence>
<dbReference type="Pfam" id="PF08545">
    <property type="entry name" value="ACP_syn_III"/>
    <property type="match status" value="1"/>
</dbReference>
<feature type="domain" description="Beta-ketoacyl-[acyl-carrier-protein] synthase III N-terminal" evidence="11">
    <location>
        <begin position="106"/>
        <end position="183"/>
    </location>
</feature>
<dbReference type="GO" id="GO:0006633">
    <property type="term" value="P:fatty acid biosynthetic process"/>
    <property type="evidence" value="ECO:0007669"/>
    <property type="project" value="UniProtKB-UniRule"/>
</dbReference>
<feature type="active site" evidence="9">
    <location>
        <position position="112"/>
    </location>
</feature>
<sequence length="323" mass="34652">MNRFSILATARAVPKKVVTNDDLSKIMDTSDAWISRRTGIHERRVATTETTTSLSADVAKQLLNKSGVNADELDYVIVATMSSDYMMPSTAAAVQGIIGAKNAAAFDISAACSGFAYGVKILDALLAQKPGAKGILIGGETMTKYINWADRSTAVLFGDGAGGILAANAGNGRIITTDLATYGDLGSKLTAGHFGYHDPQYHQADAEDRFCHQDGRAIYGFAIRKVPKSIRRALKKADMSPDQIKYFVLHQANARIVKSVSRHLHVPFDKFPISINRYGNTVAASEPMLLSRLVDSGKIKHGDIIDLTGFGGGLTVGTVILKF</sequence>
<keyword evidence="4 9" id="KW-0808">Transferase</keyword>
<comment type="similarity">
    <text evidence="1 9">Belongs to the thiolase-like superfamily. FabH family.</text>
</comment>
<dbReference type="GO" id="GO:0033818">
    <property type="term" value="F:beta-ketoacyl-acyl-carrier-protein synthase III activity"/>
    <property type="evidence" value="ECO:0007669"/>
    <property type="project" value="UniProtKB-UniRule"/>
</dbReference>
<evidence type="ECO:0000256" key="5">
    <source>
        <dbReference type="ARBA" id="ARBA00022832"/>
    </source>
</evidence>
<evidence type="ECO:0000259" key="11">
    <source>
        <dbReference type="Pfam" id="PF08545"/>
    </source>
</evidence>
<evidence type="ECO:0000256" key="9">
    <source>
        <dbReference type="HAMAP-Rule" id="MF_01815"/>
    </source>
</evidence>
<comment type="catalytic activity">
    <reaction evidence="9">
        <text>malonyl-[ACP] + acetyl-CoA + H(+) = 3-oxobutanoyl-[ACP] + CO2 + CoA</text>
        <dbReference type="Rhea" id="RHEA:12080"/>
        <dbReference type="Rhea" id="RHEA-COMP:9623"/>
        <dbReference type="Rhea" id="RHEA-COMP:9625"/>
        <dbReference type="ChEBI" id="CHEBI:15378"/>
        <dbReference type="ChEBI" id="CHEBI:16526"/>
        <dbReference type="ChEBI" id="CHEBI:57287"/>
        <dbReference type="ChEBI" id="CHEBI:57288"/>
        <dbReference type="ChEBI" id="CHEBI:78449"/>
        <dbReference type="ChEBI" id="CHEBI:78450"/>
        <dbReference type="EC" id="2.3.1.180"/>
    </reaction>
</comment>
<dbReference type="Pfam" id="PF08541">
    <property type="entry name" value="ACP_syn_III_C"/>
    <property type="match status" value="1"/>
</dbReference>
<dbReference type="PANTHER" id="PTHR34069">
    <property type="entry name" value="3-OXOACYL-[ACYL-CARRIER-PROTEIN] SYNTHASE 3"/>
    <property type="match status" value="1"/>
</dbReference>